<evidence type="ECO:0000313" key="3">
    <source>
        <dbReference type="EMBL" id="MFF5897459.1"/>
    </source>
</evidence>
<organism evidence="3 4">
    <name type="scientific">Streptomyces argenteolus</name>
    <dbReference type="NCBI Taxonomy" id="67274"/>
    <lineage>
        <taxon>Bacteria</taxon>
        <taxon>Bacillati</taxon>
        <taxon>Actinomycetota</taxon>
        <taxon>Actinomycetes</taxon>
        <taxon>Kitasatosporales</taxon>
        <taxon>Streptomycetaceae</taxon>
        <taxon>Streptomyces</taxon>
    </lineage>
</organism>
<dbReference type="PROSITE" id="PS51257">
    <property type="entry name" value="PROKAR_LIPOPROTEIN"/>
    <property type="match status" value="1"/>
</dbReference>
<feature type="signal peptide" evidence="1">
    <location>
        <begin position="1"/>
        <end position="30"/>
    </location>
</feature>
<evidence type="ECO:0000313" key="4">
    <source>
        <dbReference type="Proteomes" id="UP001602322"/>
    </source>
</evidence>
<dbReference type="InterPro" id="IPR017946">
    <property type="entry name" value="PLC-like_Pdiesterase_TIM-brl"/>
</dbReference>
<dbReference type="InterPro" id="IPR030395">
    <property type="entry name" value="GP_PDE_dom"/>
</dbReference>
<proteinExistence type="predicted"/>
<feature type="domain" description="GP-PDE" evidence="2">
    <location>
        <begin position="42"/>
        <end position="344"/>
    </location>
</feature>
<feature type="chain" id="PRO_5046088028" evidence="1">
    <location>
        <begin position="31"/>
        <end position="364"/>
    </location>
</feature>
<dbReference type="PANTHER" id="PTHR46211:SF14">
    <property type="entry name" value="GLYCEROPHOSPHODIESTER PHOSPHODIESTERASE"/>
    <property type="match status" value="1"/>
</dbReference>
<dbReference type="Gene3D" id="3.20.20.190">
    <property type="entry name" value="Phosphatidylinositol (PI) phosphodiesterase"/>
    <property type="match status" value="1"/>
</dbReference>
<dbReference type="PANTHER" id="PTHR46211">
    <property type="entry name" value="GLYCEROPHOSPHORYL DIESTER PHOSPHODIESTERASE"/>
    <property type="match status" value="1"/>
</dbReference>
<keyword evidence="4" id="KW-1185">Reference proteome</keyword>
<dbReference type="Proteomes" id="UP001602322">
    <property type="component" value="Unassembled WGS sequence"/>
</dbReference>
<evidence type="ECO:0000256" key="1">
    <source>
        <dbReference type="SAM" id="SignalP"/>
    </source>
</evidence>
<comment type="caution">
    <text evidence="3">The sequence shown here is derived from an EMBL/GenBank/DDBJ whole genome shotgun (WGS) entry which is preliminary data.</text>
</comment>
<dbReference type="PROSITE" id="PS51704">
    <property type="entry name" value="GP_PDE"/>
    <property type="match status" value="1"/>
</dbReference>
<keyword evidence="1" id="KW-0732">Signal</keyword>
<name>A0ABW6X6U0_9ACTN</name>
<dbReference type="SUPFAM" id="SSF51695">
    <property type="entry name" value="PLC-like phosphodiesterases"/>
    <property type="match status" value="1"/>
</dbReference>
<protein>
    <submittedName>
        <fullName evidence="3">Glycerophosphodiester phosphodiesterase family protein</fullName>
    </submittedName>
</protein>
<accession>A0ABW6X6U0</accession>
<dbReference type="EMBL" id="JBIBEG010000004">
    <property type="protein sequence ID" value="MFF5897459.1"/>
    <property type="molecule type" value="Genomic_DNA"/>
</dbReference>
<evidence type="ECO:0000259" key="2">
    <source>
        <dbReference type="PROSITE" id="PS51704"/>
    </source>
</evidence>
<dbReference type="Pfam" id="PF03009">
    <property type="entry name" value="GDPD"/>
    <property type="match status" value="1"/>
</dbReference>
<sequence>MRSRLHRAVTAAVLAAAGCAGLLTASPASAAGKGPGHGPRHFDLQAHRGGLGLTVESTLASFSRGLEVGVSTLELDVQITEDKRAVVTHDRRVSAAKCRDTGPVAAGDPEYPYVGKYIVNLSLAQVRTLDCGSQTLPQFPGQRPSPGARMPLLTEVFDLVEERKAHRVGLNVETKVEAGAPHETAPREDFVQVVAREVRASGLARRVTVQGFDWGALMRMRQVAPELRLVALTNGNQFLQPGQPGGSPWLGGLDIDDFGGDPVAAVASFGADAFSPVHGSPQDGKVTDPGYVPYTTQELVRRAHEAGIKVIPWTVDDEATMRKLMDDGVDGLITDYPDRLRAVMAERGLKLPKRYAAPPLVPQN</sequence>
<reference evidence="3 4" key="1">
    <citation type="submission" date="2024-10" db="EMBL/GenBank/DDBJ databases">
        <title>The Natural Products Discovery Center: Release of the First 8490 Sequenced Strains for Exploring Actinobacteria Biosynthetic Diversity.</title>
        <authorList>
            <person name="Kalkreuter E."/>
            <person name="Kautsar S.A."/>
            <person name="Yang D."/>
            <person name="Bader C.D."/>
            <person name="Teijaro C.N."/>
            <person name="Fluegel L."/>
            <person name="Davis C.M."/>
            <person name="Simpson J.R."/>
            <person name="Lauterbach L."/>
            <person name="Steele A.D."/>
            <person name="Gui C."/>
            <person name="Meng S."/>
            <person name="Li G."/>
            <person name="Viehrig K."/>
            <person name="Ye F."/>
            <person name="Su P."/>
            <person name="Kiefer A.F."/>
            <person name="Nichols A."/>
            <person name="Cepeda A.J."/>
            <person name="Yan W."/>
            <person name="Fan B."/>
            <person name="Jiang Y."/>
            <person name="Adhikari A."/>
            <person name="Zheng C.-J."/>
            <person name="Schuster L."/>
            <person name="Cowan T.M."/>
            <person name="Smanski M.J."/>
            <person name="Chevrette M.G."/>
            <person name="De Carvalho L.P.S."/>
            <person name="Shen B."/>
        </authorList>
    </citation>
    <scope>NUCLEOTIDE SEQUENCE [LARGE SCALE GENOMIC DNA]</scope>
    <source>
        <strain evidence="3 4">NPDC012540</strain>
    </source>
</reference>
<dbReference type="RefSeq" id="WP_387902611.1">
    <property type="nucleotide sequence ID" value="NZ_JBIBEG010000004.1"/>
</dbReference>
<gene>
    <name evidence="3" type="ORF">ACFY8O_16200</name>
</gene>